<protein>
    <submittedName>
        <fullName evidence="3">Uncharacterized protein</fullName>
    </submittedName>
</protein>
<sequence>MALYVSTDGPVMNVTDEKALSKANVGDLTCICGTSEICATQPESFDALLSYKKMNFGERKSIEFFVNWTRSGLLPNDAKEVLEQYRAARNPTEEPEGLQTTTSPALFTMTGDSGEIVLPTFAAVASSTGHSQDKPWALEQRDLVAIALGSVCVILIAIFIGLMIRLSLEKHEESGEDVEGRTYSKEVFGKGSKENDDEEHHLKERKSGSKE</sequence>
<organism evidence="3 4">
    <name type="scientific">Trichostrongylus colubriformis</name>
    <name type="common">Black scour worm</name>
    <dbReference type="NCBI Taxonomy" id="6319"/>
    <lineage>
        <taxon>Eukaryota</taxon>
        <taxon>Metazoa</taxon>
        <taxon>Ecdysozoa</taxon>
        <taxon>Nematoda</taxon>
        <taxon>Chromadorea</taxon>
        <taxon>Rhabditida</taxon>
        <taxon>Rhabditina</taxon>
        <taxon>Rhabditomorpha</taxon>
        <taxon>Strongyloidea</taxon>
        <taxon>Trichostrongylidae</taxon>
        <taxon>Trichostrongylus</taxon>
    </lineage>
</organism>
<keyword evidence="2" id="KW-0472">Membrane</keyword>
<dbReference type="Proteomes" id="UP001331761">
    <property type="component" value="Unassembled WGS sequence"/>
</dbReference>
<gene>
    <name evidence="3" type="ORF">GCK32_003631</name>
</gene>
<dbReference type="EMBL" id="WIXE01000142">
    <property type="protein sequence ID" value="KAK5986847.1"/>
    <property type="molecule type" value="Genomic_DNA"/>
</dbReference>
<keyword evidence="2" id="KW-1133">Transmembrane helix</keyword>
<feature type="region of interest" description="Disordered" evidence="1">
    <location>
        <begin position="172"/>
        <end position="211"/>
    </location>
</feature>
<evidence type="ECO:0000256" key="2">
    <source>
        <dbReference type="SAM" id="Phobius"/>
    </source>
</evidence>
<name>A0AAN8G419_TRICO</name>
<proteinExistence type="predicted"/>
<dbReference type="AlphaFoldDB" id="A0AAN8G419"/>
<evidence type="ECO:0000313" key="3">
    <source>
        <dbReference type="EMBL" id="KAK5986847.1"/>
    </source>
</evidence>
<reference evidence="3 4" key="1">
    <citation type="submission" date="2019-10" db="EMBL/GenBank/DDBJ databases">
        <title>Assembly and Annotation for the nematode Trichostrongylus colubriformis.</title>
        <authorList>
            <person name="Martin J."/>
        </authorList>
    </citation>
    <scope>NUCLEOTIDE SEQUENCE [LARGE SCALE GENOMIC DNA]</scope>
    <source>
        <strain evidence="3">G859</strain>
        <tissue evidence="3">Whole worm</tissue>
    </source>
</reference>
<accession>A0AAN8G419</accession>
<comment type="caution">
    <text evidence="3">The sequence shown here is derived from an EMBL/GenBank/DDBJ whole genome shotgun (WGS) entry which is preliminary data.</text>
</comment>
<keyword evidence="2" id="KW-0812">Transmembrane</keyword>
<feature type="transmembrane region" description="Helical" evidence="2">
    <location>
        <begin position="143"/>
        <end position="164"/>
    </location>
</feature>
<keyword evidence="4" id="KW-1185">Reference proteome</keyword>
<evidence type="ECO:0000313" key="4">
    <source>
        <dbReference type="Proteomes" id="UP001331761"/>
    </source>
</evidence>
<evidence type="ECO:0000256" key="1">
    <source>
        <dbReference type="SAM" id="MobiDB-lite"/>
    </source>
</evidence>